<dbReference type="EMBL" id="CP073344">
    <property type="protein sequence ID" value="UTW04527.1"/>
    <property type="molecule type" value="Genomic_DNA"/>
</dbReference>
<dbReference type="PIRSF" id="PIRSF020680">
    <property type="entry name" value="PhnH"/>
    <property type="match status" value="1"/>
</dbReference>
<gene>
    <name evidence="1" type="primary">phnH</name>
    <name evidence="1" type="ORF">KDX31_05850</name>
</gene>
<dbReference type="Pfam" id="PF05845">
    <property type="entry name" value="PhnH"/>
    <property type="match status" value="1"/>
</dbReference>
<reference evidence="1" key="1">
    <citation type="submission" date="2021-04" db="EMBL/GenBank/DDBJ databases">
        <title>Oceanospirillales bacteria with DddD are important DMSP degraders in coastal seawater.</title>
        <authorList>
            <person name="Liu J."/>
        </authorList>
    </citation>
    <scope>NUCLEOTIDE SEQUENCE</scope>
    <source>
        <strain evidence="1">GY6</strain>
    </source>
</reference>
<evidence type="ECO:0000313" key="1">
    <source>
        <dbReference type="EMBL" id="UTW04527.1"/>
    </source>
</evidence>
<keyword evidence="2" id="KW-1185">Reference proteome</keyword>
<dbReference type="InterPro" id="IPR038058">
    <property type="entry name" value="PhnH-like_sp"/>
</dbReference>
<dbReference type="Proteomes" id="UP001059950">
    <property type="component" value="Chromosome"/>
</dbReference>
<dbReference type="SUPFAM" id="SSF159709">
    <property type="entry name" value="PhnH-like"/>
    <property type="match status" value="1"/>
</dbReference>
<sequence length="201" mass="21686">MNSIALQIGFRDSVTNAQQVFRSLLTVMSEPGVIETLDQTEALDTLSPAAFSTCLALLDSTTRLWLAERFAIDSVIRNLSFHSGCRLTGNANEADFVLCPADQLPPLELLKLGSAEYPDRGCTLLVQVGQLSDRVLPGADVLRLQGPGIADQRILSVESLPAELIRYLTERPDPFPLGLDIVLLAGGSVTAIPRTTIVEVN</sequence>
<keyword evidence="1" id="KW-0456">Lyase</keyword>
<dbReference type="NCBIfam" id="TIGR03292">
    <property type="entry name" value="PhnH_redo"/>
    <property type="match status" value="1"/>
</dbReference>
<dbReference type="Gene3D" id="3.40.50.11310">
    <property type="entry name" value="Bacterial phosphonate metabolism protein PhnH"/>
    <property type="match status" value="1"/>
</dbReference>
<dbReference type="InterPro" id="IPR008772">
    <property type="entry name" value="Phosphonate_metab_PhnH"/>
</dbReference>
<protein>
    <submittedName>
        <fullName evidence="1">Phosphonate C-P lyase system protein PhnH</fullName>
    </submittedName>
</protein>
<dbReference type="GO" id="GO:0016829">
    <property type="term" value="F:lyase activity"/>
    <property type="evidence" value="ECO:0007669"/>
    <property type="project" value="UniProtKB-KW"/>
</dbReference>
<organism evidence="1 2">
    <name type="scientific">Amphritea atlantica</name>
    <dbReference type="NCBI Taxonomy" id="355243"/>
    <lineage>
        <taxon>Bacteria</taxon>
        <taxon>Pseudomonadati</taxon>
        <taxon>Pseudomonadota</taxon>
        <taxon>Gammaproteobacteria</taxon>
        <taxon>Oceanospirillales</taxon>
        <taxon>Oceanospirillaceae</taxon>
        <taxon>Amphritea</taxon>
    </lineage>
</organism>
<proteinExistence type="predicted"/>
<name>A0ABY5GWY9_9GAMM</name>
<evidence type="ECO:0000313" key="2">
    <source>
        <dbReference type="Proteomes" id="UP001059950"/>
    </source>
</evidence>
<accession>A0ABY5GWY9</accession>